<name>A0A927FZP2_9HYPH</name>
<comment type="caution">
    <text evidence="2">The sequence shown here is derived from an EMBL/GenBank/DDBJ whole genome shotgun (WGS) entry which is preliminary data.</text>
</comment>
<organism evidence="2 3">
    <name type="scientific">Devosia oryzisoli</name>
    <dbReference type="NCBI Taxonomy" id="2774138"/>
    <lineage>
        <taxon>Bacteria</taxon>
        <taxon>Pseudomonadati</taxon>
        <taxon>Pseudomonadota</taxon>
        <taxon>Alphaproteobacteria</taxon>
        <taxon>Hyphomicrobiales</taxon>
        <taxon>Devosiaceae</taxon>
        <taxon>Devosia</taxon>
    </lineage>
</organism>
<keyword evidence="3" id="KW-1185">Reference proteome</keyword>
<dbReference type="AlphaFoldDB" id="A0A927FZP2"/>
<sequence length="69" mass="7050">MSSGIGISPSVMINRMVHESGTPEAASLAEVAKLRMRLAQAQAEELATSASPEPAAKGPANGAEVDLFV</sequence>
<dbReference type="RefSeq" id="WP_191777775.1">
    <property type="nucleotide sequence ID" value="NZ_JACYFU010000005.1"/>
</dbReference>
<gene>
    <name evidence="2" type="ORF">IC608_16345</name>
</gene>
<reference evidence="2" key="1">
    <citation type="submission" date="2020-09" db="EMBL/GenBank/DDBJ databases">
        <title>Genome seq and assembly of Devosia sp.</title>
        <authorList>
            <person name="Chhetri G."/>
        </authorList>
    </citation>
    <scope>NUCLEOTIDE SEQUENCE</scope>
    <source>
        <strain evidence="2">PTR5</strain>
    </source>
</reference>
<dbReference type="EMBL" id="JACYFU010000005">
    <property type="protein sequence ID" value="MBD8067041.1"/>
    <property type="molecule type" value="Genomic_DNA"/>
</dbReference>
<protein>
    <submittedName>
        <fullName evidence="2">Uncharacterized protein</fullName>
    </submittedName>
</protein>
<accession>A0A927FZP2</accession>
<evidence type="ECO:0000256" key="1">
    <source>
        <dbReference type="SAM" id="MobiDB-lite"/>
    </source>
</evidence>
<feature type="region of interest" description="Disordered" evidence="1">
    <location>
        <begin position="44"/>
        <end position="69"/>
    </location>
</feature>
<evidence type="ECO:0000313" key="2">
    <source>
        <dbReference type="EMBL" id="MBD8067041.1"/>
    </source>
</evidence>
<dbReference type="Proteomes" id="UP000654108">
    <property type="component" value="Unassembled WGS sequence"/>
</dbReference>
<evidence type="ECO:0000313" key="3">
    <source>
        <dbReference type="Proteomes" id="UP000654108"/>
    </source>
</evidence>
<proteinExistence type="predicted"/>